<keyword evidence="2" id="KW-1185">Reference proteome</keyword>
<sequence length="115" mass="12640">MKVERQWVTTDFQPASDGWRLLYLLLPPVERGFATAALPGWLVQEEVLVCAVTGSRLVEADQPPSRRVVAATVDGAALRPADDDPAFWRLMAPGEPPPTLEDLMQAWQDRSAADA</sequence>
<protein>
    <submittedName>
        <fullName evidence="1">Uncharacterized protein</fullName>
    </submittedName>
</protein>
<dbReference type="RefSeq" id="WP_204067538.1">
    <property type="nucleotide sequence ID" value="NZ_BOOJ01000052.1"/>
</dbReference>
<proteinExistence type="predicted"/>
<evidence type="ECO:0000313" key="2">
    <source>
        <dbReference type="Proteomes" id="UP000619788"/>
    </source>
</evidence>
<evidence type="ECO:0000313" key="1">
    <source>
        <dbReference type="EMBL" id="GIH95444.1"/>
    </source>
</evidence>
<accession>A0A8J3SLH2</accession>
<gene>
    <name evidence="1" type="ORF">Psi01_60740</name>
</gene>
<dbReference type="Proteomes" id="UP000619788">
    <property type="component" value="Unassembled WGS sequence"/>
</dbReference>
<reference evidence="1 2" key="1">
    <citation type="submission" date="2021-01" db="EMBL/GenBank/DDBJ databases">
        <title>Whole genome shotgun sequence of Planobispora siamensis NBRC 107568.</title>
        <authorList>
            <person name="Komaki H."/>
            <person name="Tamura T."/>
        </authorList>
    </citation>
    <scope>NUCLEOTIDE SEQUENCE [LARGE SCALE GENOMIC DNA]</scope>
    <source>
        <strain evidence="1 2">NBRC 107568</strain>
    </source>
</reference>
<comment type="caution">
    <text evidence="1">The sequence shown here is derived from an EMBL/GenBank/DDBJ whole genome shotgun (WGS) entry which is preliminary data.</text>
</comment>
<organism evidence="1 2">
    <name type="scientific">Planobispora siamensis</name>
    <dbReference type="NCBI Taxonomy" id="936338"/>
    <lineage>
        <taxon>Bacteria</taxon>
        <taxon>Bacillati</taxon>
        <taxon>Actinomycetota</taxon>
        <taxon>Actinomycetes</taxon>
        <taxon>Streptosporangiales</taxon>
        <taxon>Streptosporangiaceae</taxon>
        <taxon>Planobispora</taxon>
    </lineage>
</organism>
<dbReference type="EMBL" id="BOOJ01000052">
    <property type="protein sequence ID" value="GIH95444.1"/>
    <property type="molecule type" value="Genomic_DNA"/>
</dbReference>
<name>A0A8J3SLH2_9ACTN</name>
<dbReference type="AlphaFoldDB" id="A0A8J3SLH2"/>